<dbReference type="Proteomes" id="UP000482487">
    <property type="component" value="Unassembled WGS sequence"/>
</dbReference>
<dbReference type="AlphaFoldDB" id="A0A7C9ITI0"/>
<keyword evidence="2" id="KW-1185">Reference proteome</keyword>
<evidence type="ECO:0000313" key="2">
    <source>
        <dbReference type="Proteomes" id="UP000482487"/>
    </source>
</evidence>
<dbReference type="RefSeq" id="WP_160959153.1">
    <property type="nucleotide sequence ID" value="NZ_WVUD01000005.1"/>
</dbReference>
<comment type="caution">
    <text evidence="1">The sequence shown here is derived from an EMBL/GenBank/DDBJ whole genome shotgun (WGS) entry which is preliminary data.</text>
</comment>
<organism evidence="1 2">
    <name type="scientific">Solidesulfovibrio aerotolerans</name>
    <dbReference type="NCBI Taxonomy" id="295255"/>
    <lineage>
        <taxon>Bacteria</taxon>
        <taxon>Pseudomonadati</taxon>
        <taxon>Thermodesulfobacteriota</taxon>
        <taxon>Desulfovibrionia</taxon>
        <taxon>Desulfovibrionales</taxon>
        <taxon>Desulfovibrionaceae</taxon>
        <taxon>Solidesulfovibrio</taxon>
    </lineage>
</organism>
<sequence length="177" mass="20532">MQDLPPSYLKKIYKKFISNSFSIVRLEYCLTGSYIKQIIKKTGDVRYEQFSYLINCLNNFADLFLLSSATWEPEIISDDAKYHLLPIVSDAKTKIINGAYKSMPPIIEEDENLMEKVKIQKERQLNGYCTGISNIYYNSGDYTKNADERIKLLQDSMANLSRLMETGQEIIKELRDK</sequence>
<protein>
    <submittedName>
        <fullName evidence="1">Uncharacterized protein</fullName>
    </submittedName>
</protein>
<accession>A0A7C9ITI0</accession>
<name>A0A7C9ITI0_9BACT</name>
<reference evidence="1 2" key="1">
    <citation type="submission" date="2020-01" db="EMBL/GenBank/DDBJ databases">
        <title>Genome sequence of Desulfovibrio aerotolerans DSM 16695(T).</title>
        <authorList>
            <person name="Karnachuk O."/>
            <person name="Avakyan M."/>
            <person name="Mardanov A."/>
            <person name="Kadnikov V."/>
            <person name="Ravin N."/>
        </authorList>
    </citation>
    <scope>NUCLEOTIDE SEQUENCE [LARGE SCALE GENOMIC DNA]</scope>
    <source>
        <strain evidence="1 2">DSM 16695</strain>
    </source>
</reference>
<dbReference type="EMBL" id="WVUD01000005">
    <property type="protein sequence ID" value="MYL82460.1"/>
    <property type="molecule type" value="Genomic_DNA"/>
</dbReference>
<evidence type="ECO:0000313" key="1">
    <source>
        <dbReference type="EMBL" id="MYL82460.1"/>
    </source>
</evidence>
<proteinExistence type="predicted"/>
<gene>
    <name evidence="1" type="ORF">GTA51_04815</name>
</gene>